<feature type="compositionally biased region" description="Gly residues" evidence="1">
    <location>
        <begin position="334"/>
        <end position="343"/>
    </location>
</feature>
<feature type="region of interest" description="Disordered" evidence="1">
    <location>
        <begin position="326"/>
        <end position="351"/>
    </location>
</feature>
<evidence type="ECO:0000313" key="3">
    <source>
        <dbReference type="EMBL" id="KAK3314524.1"/>
    </source>
</evidence>
<feature type="region of interest" description="Disordered" evidence="1">
    <location>
        <begin position="135"/>
        <end position="192"/>
    </location>
</feature>
<keyword evidence="2" id="KW-0472">Membrane</keyword>
<sequence>MDRRNADDDDDCMCYVDSSQIHPMPAQGSRDPCVQSCKNHFMSTVVMAAFNDVTGWQAACGKLTSDTPTEQFWPLYWCDSTFCGVQVNQTGGLGQDPMVDQIINTCQGPGIGIWNVFDSGPPPVDFVCQTDKSPGRTACHGSPSPNQKLEPTSQGAASGPTSTSSTRHPTASPTISDAHGVGGAPSTTSRDNLSKGAKIALVVCSLIALLTLILVALLCLRRRHRRKKLKSQHFRSALNSRSHRPIDSHNNFPCRGSAGTPLISPAGSTTTADHGATPPLTPPLRLRDRRLLLPSILRTGGSGFGNRSSDPSPPLTPLTPAYSPNNSFYHHHANGGGSNGGGAFPPSPICAPTTNKLVPRYERTPTPRLPQQQSLPLPQIAFAAAAGTDRGSSGHSMSSLRHEITGTQAPGSPPRPPRPHEQPLEIPDLLTPAAVVTTGTSSPVGPPPSRGLPPPPPPPPPLSPLSQASVISGSFSVSAASADGSSGILTPRKSTATADNNTATMDFMDPLSRRSWGSWDGSSHHHHHHHGNSHDDGHGHHGNGNGDHGAGIGTARSASTPIALTLPITTMMTMTMGGKKRKNLKKESSVISAVNGGPGGGPGGRSSSNGVQGDNKGHESMPHVHEHHELGYHNGHIGGAF</sequence>
<feature type="region of interest" description="Disordered" evidence="1">
    <location>
        <begin position="578"/>
        <end position="621"/>
    </location>
</feature>
<proteinExistence type="predicted"/>
<feature type="compositionally biased region" description="Low complexity" evidence="1">
    <location>
        <begin position="464"/>
        <end position="487"/>
    </location>
</feature>
<feature type="region of interest" description="Disordered" evidence="1">
    <location>
        <begin position="228"/>
        <end position="284"/>
    </location>
</feature>
<dbReference type="Proteomes" id="UP001283341">
    <property type="component" value="Unassembled WGS sequence"/>
</dbReference>
<organism evidence="3 4">
    <name type="scientific">Apodospora peruviana</name>
    <dbReference type="NCBI Taxonomy" id="516989"/>
    <lineage>
        <taxon>Eukaryota</taxon>
        <taxon>Fungi</taxon>
        <taxon>Dikarya</taxon>
        <taxon>Ascomycota</taxon>
        <taxon>Pezizomycotina</taxon>
        <taxon>Sordariomycetes</taxon>
        <taxon>Sordariomycetidae</taxon>
        <taxon>Sordariales</taxon>
        <taxon>Lasiosphaeriaceae</taxon>
        <taxon>Apodospora</taxon>
    </lineage>
</organism>
<feature type="transmembrane region" description="Helical" evidence="2">
    <location>
        <begin position="199"/>
        <end position="220"/>
    </location>
</feature>
<gene>
    <name evidence="3" type="ORF">B0H66DRAFT_593246</name>
</gene>
<evidence type="ECO:0000256" key="1">
    <source>
        <dbReference type="SAM" id="MobiDB-lite"/>
    </source>
</evidence>
<comment type="caution">
    <text evidence="3">The sequence shown here is derived from an EMBL/GenBank/DDBJ whole genome shotgun (WGS) entry which is preliminary data.</text>
</comment>
<keyword evidence="4" id="KW-1185">Reference proteome</keyword>
<keyword evidence="2" id="KW-1133">Transmembrane helix</keyword>
<feature type="compositionally biased region" description="Low complexity" evidence="1">
    <location>
        <begin position="495"/>
        <end position="504"/>
    </location>
</feature>
<name>A0AAE0M1E5_9PEZI</name>
<dbReference type="AlphaFoldDB" id="A0AAE0M1E5"/>
<keyword evidence="2" id="KW-0812">Transmembrane</keyword>
<feature type="compositionally biased region" description="Pro residues" evidence="1">
    <location>
        <begin position="444"/>
        <end position="463"/>
    </location>
</feature>
<feature type="region of interest" description="Disordered" evidence="1">
    <location>
        <begin position="404"/>
        <end position="555"/>
    </location>
</feature>
<dbReference type="EMBL" id="JAUEDM010000006">
    <property type="protein sequence ID" value="KAK3314524.1"/>
    <property type="molecule type" value="Genomic_DNA"/>
</dbReference>
<evidence type="ECO:0000313" key="4">
    <source>
        <dbReference type="Proteomes" id="UP001283341"/>
    </source>
</evidence>
<feature type="compositionally biased region" description="Low complexity" evidence="1">
    <location>
        <begin position="152"/>
        <end position="166"/>
    </location>
</feature>
<accession>A0AAE0M1E5</accession>
<reference evidence="3" key="1">
    <citation type="journal article" date="2023" name="Mol. Phylogenet. Evol.">
        <title>Genome-scale phylogeny and comparative genomics of the fungal order Sordariales.</title>
        <authorList>
            <person name="Hensen N."/>
            <person name="Bonometti L."/>
            <person name="Westerberg I."/>
            <person name="Brannstrom I.O."/>
            <person name="Guillou S."/>
            <person name="Cros-Aarteil S."/>
            <person name="Calhoun S."/>
            <person name="Haridas S."/>
            <person name="Kuo A."/>
            <person name="Mondo S."/>
            <person name="Pangilinan J."/>
            <person name="Riley R."/>
            <person name="LaButti K."/>
            <person name="Andreopoulos B."/>
            <person name="Lipzen A."/>
            <person name="Chen C."/>
            <person name="Yan M."/>
            <person name="Daum C."/>
            <person name="Ng V."/>
            <person name="Clum A."/>
            <person name="Steindorff A."/>
            <person name="Ohm R.A."/>
            <person name="Martin F."/>
            <person name="Silar P."/>
            <person name="Natvig D.O."/>
            <person name="Lalanne C."/>
            <person name="Gautier V."/>
            <person name="Ament-Velasquez S.L."/>
            <person name="Kruys A."/>
            <person name="Hutchinson M.I."/>
            <person name="Powell A.J."/>
            <person name="Barry K."/>
            <person name="Miller A.N."/>
            <person name="Grigoriev I.V."/>
            <person name="Debuchy R."/>
            <person name="Gladieux P."/>
            <person name="Hiltunen Thoren M."/>
            <person name="Johannesson H."/>
        </authorList>
    </citation>
    <scope>NUCLEOTIDE SEQUENCE</scope>
    <source>
        <strain evidence="3">CBS 118394</strain>
    </source>
</reference>
<feature type="compositionally biased region" description="Gly residues" evidence="1">
    <location>
        <begin position="542"/>
        <end position="552"/>
    </location>
</feature>
<protein>
    <submittedName>
        <fullName evidence="3">Uncharacterized protein</fullName>
    </submittedName>
</protein>
<reference evidence="3" key="2">
    <citation type="submission" date="2023-06" db="EMBL/GenBank/DDBJ databases">
        <authorList>
            <consortium name="Lawrence Berkeley National Laboratory"/>
            <person name="Haridas S."/>
            <person name="Hensen N."/>
            <person name="Bonometti L."/>
            <person name="Westerberg I."/>
            <person name="Brannstrom I.O."/>
            <person name="Guillou S."/>
            <person name="Cros-Aarteil S."/>
            <person name="Calhoun S."/>
            <person name="Kuo A."/>
            <person name="Mondo S."/>
            <person name="Pangilinan J."/>
            <person name="Riley R."/>
            <person name="Labutti K."/>
            <person name="Andreopoulos B."/>
            <person name="Lipzen A."/>
            <person name="Chen C."/>
            <person name="Yanf M."/>
            <person name="Daum C."/>
            <person name="Ng V."/>
            <person name="Clum A."/>
            <person name="Steindorff A."/>
            <person name="Ohm R."/>
            <person name="Martin F."/>
            <person name="Silar P."/>
            <person name="Natvig D."/>
            <person name="Lalanne C."/>
            <person name="Gautier V."/>
            <person name="Ament-Velasquez S.L."/>
            <person name="Kruys A."/>
            <person name="Hutchinson M.I."/>
            <person name="Powell A.J."/>
            <person name="Barry K."/>
            <person name="Miller A.N."/>
            <person name="Grigoriev I.V."/>
            <person name="Debuchy R."/>
            <person name="Gladieux P."/>
            <person name="Thoren M.H."/>
            <person name="Johannesson H."/>
        </authorList>
    </citation>
    <scope>NUCLEOTIDE SEQUENCE</scope>
    <source>
        <strain evidence="3">CBS 118394</strain>
    </source>
</reference>
<evidence type="ECO:0000256" key="2">
    <source>
        <dbReference type="SAM" id="Phobius"/>
    </source>
</evidence>